<dbReference type="Proteomes" id="UP000269331">
    <property type="component" value="Chromosome"/>
</dbReference>
<dbReference type="GeneID" id="52228849"/>
<name>A0A2Z5TX16_9STRE</name>
<dbReference type="OrthoDB" id="2209050at2"/>
<proteinExistence type="predicted"/>
<organism evidence="2 3">
    <name type="scientific">Streptococcus ruminantium</name>
    <dbReference type="NCBI Taxonomy" id="1917441"/>
    <lineage>
        <taxon>Bacteria</taxon>
        <taxon>Bacillati</taxon>
        <taxon>Bacillota</taxon>
        <taxon>Bacilli</taxon>
        <taxon>Lactobacillales</taxon>
        <taxon>Streptococcaceae</taxon>
        <taxon>Streptococcus</taxon>
    </lineage>
</organism>
<sequence>MKKKLTMAIIAGFVSLITGLILAGIGFFSGGITSLEKIATPKQIHQTYTNLHTLKLDFIHRDITIRESTDDNYHITYTNSKNHIFPSLKISEKDGVLTLTAKDRELSITGIMQFFGEHLASNRTDAQTVIIRVPKNKGLAKLEGNHYPYYYGSSPLTIENVHIKEVNLSARLHLNNVQMDGGTIDTSYVSVDQSKLKNISVSVSNSEESAKLSDTSLENVKIQGYQNLHVSNATLLGENIFTPTTNQALTVTNLDLTDKSLQDLNLNISTKTDMKSLAKHLGYHYNTEEELKDIVGNTSYFKEQAEHVGIFTKDKYEKLTVKQEGDKQTLTLEKKGSKNKLTLGATNATINLRTPN</sequence>
<feature type="domain" description="DUF4097" evidence="1">
    <location>
        <begin position="54"/>
        <end position="235"/>
    </location>
</feature>
<dbReference type="EMBL" id="AP018400">
    <property type="protein sequence ID" value="BBA91901.1"/>
    <property type="molecule type" value="Genomic_DNA"/>
</dbReference>
<accession>A0A2Z5TX16</accession>
<dbReference type="KEGG" id="srq:SR187_1350"/>
<dbReference type="RefSeq" id="WP_120171278.1">
    <property type="nucleotide sequence ID" value="NZ_AP018400.1"/>
</dbReference>
<dbReference type="InterPro" id="IPR025164">
    <property type="entry name" value="Toastrack_DUF4097"/>
</dbReference>
<protein>
    <recommendedName>
        <fullName evidence="1">DUF4097 domain-containing protein</fullName>
    </recommendedName>
</protein>
<evidence type="ECO:0000259" key="1">
    <source>
        <dbReference type="Pfam" id="PF13349"/>
    </source>
</evidence>
<dbReference type="Pfam" id="PF13349">
    <property type="entry name" value="DUF4097"/>
    <property type="match status" value="1"/>
</dbReference>
<evidence type="ECO:0000313" key="3">
    <source>
        <dbReference type="Proteomes" id="UP000269331"/>
    </source>
</evidence>
<gene>
    <name evidence="2" type="ORF">SR187_1350</name>
</gene>
<evidence type="ECO:0000313" key="2">
    <source>
        <dbReference type="EMBL" id="BBA91901.1"/>
    </source>
</evidence>
<dbReference type="AlphaFoldDB" id="A0A2Z5TX16"/>
<reference evidence="2 3" key="1">
    <citation type="journal article" date="2018" name="Genome Biol. Evol.">
        <title>Complete Genome Sequence of Streptococcus ruminantium sp. nov. GUT-187T (=DSM 104980T =JCM 31869T), the Type Strain of S. ruminantium, and Comparison with Genome Sequences of Streptococcus suis Strains.</title>
        <authorList>
            <person name="Tohya M."/>
            <person name="Sekizaki T."/>
            <person name="Miyoshi-Akiyama T."/>
        </authorList>
    </citation>
    <scope>NUCLEOTIDE SEQUENCE [LARGE SCALE GENOMIC DNA]</scope>
    <source>
        <strain evidence="2 3">GUT187T</strain>
    </source>
</reference>